<evidence type="ECO:0000313" key="6">
    <source>
        <dbReference type="Proteomes" id="UP000270190"/>
    </source>
</evidence>
<reference evidence="4" key="3">
    <citation type="submission" date="2018-04" db="EMBL/GenBank/DDBJ databases">
        <authorList>
            <person name="Go L.Y."/>
            <person name="Mitchell J.A."/>
        </authorList>
    </citation>
    <scope>NUCLEOTIDE SEQUENCE</scope>
    <source>
        <strain evidence="4">BSAS1 3</strain>
    </source>
</reference>
<dbReference type="OrthoDB" id="9791045at2"/>
<name>A0A1D2KK57_BROTH</name>
<dbReference type="GO" id="GO:0030288">
    <property type="term" value="C:outer membrane-bounded periplasmic space"/>
    <property type="evidence" value="ECO:0007669"/>
    <property type="project" value="TreeGrafter"/>
</dbReference>
<sequence length="344" mass="37520">MKKIASVVVLSLVLVTLLAACGNGDSAKNKDSKKDNTLVVYSPNSENIVNTLIPMFEDETGIKVELVSAGTGELLKRISSEKDKPYADVMFGGLNKSKLTNEDLFEKYTSKNDKEMLAGHQNIDGVLTPYITDGSNILVNTDLIGDIKVESYEDLLNPKLKGKIAAADPASSSSAFAQLTNMLLAVGGDYNSQKGWDYVGKLIENLDGKVANGSGAVHKGVADGEFAVGLTYEDPSASYVRDGAPVKVVYPKEGSVYLDASLGIIKNAKHKENAEKFVDFMTSKEAQDVFGNDLTNRPLRKDAKLGDHMTPMKDIKTLEEDEDYVQKNKDKIVKEYTELFTKKQ</sequence>
<evidence type="ECO:0000313" key="5">
    <source>
        <dbReference type="Proteomes" id="UP000243591"/>
    </source>
</evidence>
<evidence type="ECO:0000256" key="1">
    <source>
        <dbReference type="ARBA" id="ARBA00022729"/>
    </source>
</evidence>
<dbReference type="GO" id="GO:0030976">
    <property type="term" value="F:thiamine pyrophosphate binding"/>
    <property type="evidence" value="ECO:0007669"/>
    <property type="project" value="TreeGrafter"/>
</dbReference>
<evidence type="ECO:0000313" key="3">
    <source>
        <dbReference type="EMBL" id="ATF25775.1"/>
    </source>
</evidence>
<dbReference type="PROSITE" id="PS51257">
    <property type="entry name" value="PROKAR_LIPOPROTEIN"/>
    <property type="match status" value="1"/>
</dbReference>
<feature type="signal peptide" evidence="2">
    <location>
        <begin position="1"/>
        <end position="19"/>
    </location>
</feature>
<dbReference type="PANTHER" id="PTHR30006:SF2">
    <property type="entry name" value="ABC TRANSPORTER SUBSTRATE-BINDING PROTEIN"/>
    <property type="match status" value="1"/>
</dbReference>
<dbReference type="AlphaFoldDB" id="A0A1D2KK57"/>
<feature type="chain" id="PRO_5038216335" evidence="2">
    <location>
        <begin position="20"/>
        <end position="344"/>
    </location>
</feature>
<dbReference type="Proteomes" id="UP000270190">
    <property type="component" value="Unassembled WGS sequence"/>
</dbReference>
<keyword evidence="5" id="KW-1185">Reference proteome</keyword>
<proteinExistence type="predicted"/>
<dbReference type="PANTHER" id="PTHR30006">
    <property type="entry name" value="THIAMINE-BINDING PERIPLASMIC PROTEIN-RELATED"/>
    <property type="match status" value="1"/>
</dbReference>
<dbReference type="GO" id="GO:0015888">
    <property type="term" value="P:thiamine transport"/>
    <property type="evidence" value="ECO:0007669"/>
    <property type="project" value="TreeGrafter"/>
</dbReference>
<protein>
    <submittedName>
        <fullName evidence="3">Iron ABC transporter substrate-binding protein</fullName>
    </submittedName>
    <submittedName>
        <fullName evidence="4">Putative ABC-type Fe3+ transport system, periplasmic component</fullName>
    </submittedName>
</protein>
<dbReference type="STRING" id="2756.BFR44_07005"/>
<dbReference type="EMBL" id="OUNC01000009">
    <property type="protein sequence ID" value="SPP27613.1"/>
    <property type="molecule type" value="Genomic_DNA"/>
</dbReference>
<dbReference type="GO" id="GO:0030975">
    <property type="term" value="F:thiamine binding"/>
    <property type="evidence" value="ECO:0007669"/>
    <property type="project" value="TreeGrafter"/>
</dbReference>
<organism evidence="3 5">
    <name type="scientific">Brochothrix thermosphacta</name>
    <name type="common">Microbacterium thermosphactum</name>
    <dbReference type="NCBI Taxonomy" id="2756"/>
    <lineage>
        <taxon>Bacteria</taxon>
        <taxon>Bacillati</taxon>
        <taxon>Bacillota</taxon>
        <taxon>Bacilli</taxon>
        <taxon>Bacillales</taxon>
        <taxon>Listeriaceae</taxon>
        <taxon>Brochothrix</taxon>
    </lineage>
</organism>
<keyword evidence="1 2" id="KW-0732">Signal</keyword>
<dbReference type="RefSeq" id="WP_069118341.1">
    <property type="nucleotide sequence ID" value="NZ_CBCPHX010000012.1"/>
</dbReference>
<gene>
    <name evidence="4" type="ORF">BTBSAS_170006</name>
    <name evidence="3" type="ORF">CNY62_04855</name>
</gene>
<dbReference type="Pfam" id="PF13531">
    <property type="entry name" value="SBP_bac_11"/>
    <property type="match status" value="1"/>
</dbReference>
<dbReference type="EMBL" id="CP023483">
    <property type="protein sequence ID" value="ATF25775.1"/>
    <property type="molecule type" value="Genomic_DNA"/>
</dbReference>
<dbReference type="Gene3D" id="3.40.190.10">
    <property type="entry name" value="Periplasmic binding protein-like II"/>
    <property type="match status" value="2"/>
</dbReference>
<dbReference type="InterPro" id="IPR026045">
    <property type="entry name" value="Ferric-bd"/>
</dbReference>
<dbReference type="PIRSF" id="PIRSF002825">
    <property type="entry name" value="CfbpA"/>
    <property type="match status" value="1"/>
</dbReference>
<dbReference type="KEGG" id="bths:CNY62_04855"/>
<dbReference type="SUPFAM" id="SSF53850">
    <property type="entry name" value="Periplasmic binding protein-like II"/>
    <property type="match status" value="1"/>
</dbReference>
<evidence type="ECO:0000256" key="2">
    <source>
        <dbReference type="SAM" id="SignalP"/>
    </source>
</evidence>
<accession>A0A1D2KK57</accession>
<evidence type="ECO:0000313" key="4">
    <source>
        <dbReference type="EMBL" id="SPP27613.1"/>
    </source>
</evidence>
<reference evidence="6" key="2">
    <citation type="submission" date="2018-04" db="EMBL/GenBank/DDBJ databases">
        <authorList>
            <person name="Illikoud N."/>
        </authorList>
    </citation>
    <scope>NUCLEOTIDE SEQUENCE [LARGE SCALE GENOMIC DNA]</scope>
</reference>
<dbReference type="Proteomes" id="UP000243591">
    <property type="component" value="Chromosome"/>
</dbReference>
<reference evidence="3 5" key="1">
    <citation type="submission" date="2017-09" db="EMBL/GenBank/DDBJ databases">
        <title>Complete Genome Sequences of Two Strains of the Meat Spoilage Bacterium Brochothrix thermosphacta Isolated from Ground Chicken.</title>
        <authorList>
            <person name="Paoli G.C."/>
            <person name="Wijey C."/>
            <person name="Chen C.-Y."/>
            <person name="Nguyen L."/>
            <person name="Yan X."/>
            <person name="Irwin P.L."/>
        </authorList>
    </citation>
    <scope>NUCLEOTIDE SEQUENCE [LARGE SCALE GENOMIC DNA]</scope>
    <source>
        <strain evidence="3 5">BI</strain>
    </source>
</reference>